<name>A0A023GCZ8_AMBTT</name>
<dbReference type="SUPFAM" id="SSF50814">
    <property type="entry name" value="Lipocalins"/>
    <property type="match status" value="1"/>
</dbReference>
<organism evidence="2">
    <name type="scientific">Amblyomma triste</name>
    <name type="common">Neotropical tick</name>
    <dbReference type="NCBI Taxonomy" id="251400"/>
    <lineage>
        <taxon>Eukaryota</taxon>
        <taxon>Metazoa</taxon>
        <taxon>Ecdysozoa</taxon>
        <taxon>Arthropoda</taxon>
        <taxon>Chelicerata</taxon>
        <taxon>Arachnida</taxon>
        <taxon>Acari</taxon>
        <taxon>Parasitiformes</taxon>
        <taxon>Ixodida</taxon>
        <taxon>Ixodoidea</taxon>
        <taxon>Ixodidae</taxon>
        <taxon>Amblyomminae</taxon>
        <taxon>Amblyomma</taxon>
    </lineage>
</organism>
<dbReference type="Pfam" id="PF02098">
    <property type="entry name" value="His_binding"/>
    <property type="match status" value="1"/>
</dbReference>
<reference evidence="2" key="1">
    <citation type="submission" date="2014-03" db="EMBL/GenBank/DDBJ databases">
        <title>The sialotranscriptome of Amblyomma triste, Amblyomma parvum and Amblyomma cajennense ticks, uncovered by 454-based RNA-seq.</title>
        <authorList>
            <person name="Garcia G.R."/>
            <person name="Gardinassi L.G."/>
            <person name="Ribeiro J.M."/>
            <person name="Anatriello E."/>
            <person name="Ferreira B.R."/>
            <person name="Moreira H.N."/>
            <person name="Mafra C."/>
            <person name="Olegario M.M."/>
            <person name="Szabo P.J."/>
            <person name="Miranda-Santos I.K."/>
            <person name="Maruyama S.R."/>
        </authorList>
    </citation>
    <scope>NUCLEOTIDE SEQUENCE</scope>
    <source>
        <strain evidence="2">Mato Grasso do Sul</strain>
        <tissue evidence="2">Salivary glands</tissue>
    </source>
</reference>
<evidence type="ECO:0000256" key="1">
    <source>
        <dbReference type="SAM" id="SignalP"/>
    </source>
</evidence>
<dbReference type="InterPro" id="IPR012674">
    <property type="entry name" value="Calycin"/>
</dbReference>
<sequence length="186" mass="20863">MSVRTVTALITVFFLQQALSNASIEARDESNGDVLDAFQVFANCPEAVLLYDNDETGSHLCLTTARQNFDENGPTATYVWQMKGLNGHAKKNITFHLKPGQTPDEAVFWLDADEGKEQVARLVYADYKSCGIFLVPLNGMIECMLWVTEEVKDNVPQYCIDQYDRNCDTKILEYSKDICSQVDSGV</sequence>
<dbReference type="GO" id="GO:0030682">
    <property type="term" value="P:symbiont-mediated perturbation of host defenses"/>
    <property type="evidence" value="ECO:0007669"/>
    <property type="project" value="InterPro"/>
</dbReference>
<protein>
    <submittedName>
        <fullName evidence="2">Putative lipocalin-2 1</fullName>
    </submittedName>
</protein>
<keyword evidence="1" id="KW-0732">Signal</keyword>
<dbReference type="GO" id="GO:0043176">
    <property type="term" value="F:amine binding"/>
    <property type="evidence" value="ECO:0007669"/>
    <property type="project" value="InterPro"/>
</dbReference>
<feature type="signal peptide" evidence="1">
    <location>
        <begin position="1"/>
        <end position="20"/>
    </location>
</feature>
<feature type="chain" id="PRO_5001517636" evidence="1">
    <location>
        <begin position="21"/>
        <end position="186"/>
    </location>
</feature>
<proteinExistence type="evidence at transcript level"/>
<dbReference type="InterPro" id="IPR002970">
    <property type="entry name" value="Tick_his-bd"/>
</dbReference>
<accession>A0A023GCZ8</accession>
<evidence type="ECO:0000313" key="2">
    <source>
        <dbReference type="EMBL" id="JAC30828.1"/>
    </source>
</evidence>
<dbReference type="EMBL" id="GBBM01004590">
    <property type="protein sequence ID" value="JAC30828.1"/>
    <property type="molecule type" value="mRNA"/>
</dbReference>
<dbReference type="Gene3D" id="2.40.128.20">
    <property type="match status" value="1"/>
</dbReference>
<dbReference type="AlphaFoldDB" id="A0A023GCZ8"/>